<keyword evidence="4 9" id="KW-0547">Nucleotide-binding</keyword>
<evidence type="ECO:0000256" key="1">
    <source>
        <dbReference type="ARBA" id="ARBA00005594"/>
    </source>
</evidence>
<dbReference type="PRINTS" id="PR00985">
    <property type="entry name" value="TRNASYNTHLEU"/>
</dbReference>
<comment type="similarity">
    <text evidence="1 9 10">Belongs to the class-I aminoacyl-tRNA synthetase family.</text>
</comment>
<dbReference type="InterPro" id="IPR014729">
    <property type="entry name" value="Rossmann-like_a/b/a_fold"/>
</dbReference>
<dbReference type="SUPFAM" id="SSF47323">
    <property type="entry name" value="Anticodon-binding domain of a subclass of class I aminoacyl-tRNA synthetases"/>
    <property type="match status" value="1"/>
</dbReference>
<sequence>MPKYNHKAIERKWQKFWEKENLFTAANQSEKPKYYCLIEFPYPSGEGLHVGHPRSYVALDILARKRKLEGYNVLYPIGFDAFGLPSENYAIKTGIHPAITTKKNIAKFTKQLKSLGLAFDWDRAVVTTNPNYYRWTQWIFLKMFEAGLAYKTKMAINWCPSCKIGLANEEVVNGRCERCGTEVKKKEKEQWMLKITKYADRLLNDLETVDYLERIKLQQKNWIGRSEGTIIKFQITNAKFQKNFKSQMPNFKLWLEVFTTRPDTLFGATFMVIAPEHKIISNLKSQISNLSEVENYLKQARKKSDLERTDLTKEKTGVEIKGIKAINPVNNKEIPIFVADYILATYGTGAIMAVPAHDQRDWDFAKKYNLPIIEVISGGDISTKAFTEIENGKLINSGQFNNLSAKEAINKITAWLEKKDLGKKTVNYKLRDWVFSRQRYWGEPIPLIFCESCKKLREKSNLKSQISNLNQGEILNPGWTAIAEKDLPVKLPRVKKYEPTDTGESPLATMTNWVKTKCPKCGGKALRETDTMPNWAGSNWYFLRYIDPKNNDSLADKNKLEYWAPVDWYNGGMEHTTLHLLYSRFVYKFLYDIGVVPKKCGPEPYQKRTSHGLILGQGGEKMSKSKGNVVTPDEIVRDYGADSFRVYEMFMGPFDQAIPWDTQGLIGGRRFLERVYTVVSKIAQDLKELRIKNQESRLIHKTIKKVSEDIETQDYNTAVSALMIQFNGIDNQPDWRPKIEAMKGQYVCDTSALESFLILLSPFAPHLAEELWQKLGHPDSIFNQKWPTYDEKLIAADEVELVIQINGKVRDKIMVALTISQPAAEDLATKSEKIKNYLAGKEIKKIIFVPGRLINFVI</sequence>
<dbReference type="InterPro" id="IPR009008">
    <property type="entry name" value="Val/Leu/Ile-tRNA-synth_edit"/>
</dbReference>
<evidence type="ECO:0000256" key="3">
    <source>
        <dbReference type="ARBA" id="ARBA00022598"/>
    </source>
</evidence>
<evidence type="ECO:0000256" key="4">
    <source>
        <dbReference type="ARBA" id="ARBA00022741"/>
    </source>
</evidence>
<dbReference type="SUPFAM" id="SSF50677">
    <property type="entry name" value="ValRS/IleRS/LeuRS editing domain"/>
    <property type="match status" value="1"/>
</dbReference>
<evidence type="ECO:0000256" key="7">
    <source>
        <dbReference type="ARBA" id="ARBA00023146"/>
    </source>
</evidence>
<evidence type="ECO:0000256" key="6">
    <source>
        <dbReference type="ARBA" id="ARBA00022917"/>
    </source>
</evidence>
<feature type="domain" description="Methionyl/Valyl/Leucyl/Isoleucyl-tRNA synthetase anticodon-binding" evidence="12">
    <location>
        <begin position="699"/>
        <end position="817"/>
    </location>
</feature>
<dbReference type="InterPro" id="IPR025709">
    <property type="entry name" value="Leu_tRNA-synth_edit"/>
</dbReference>
<dbReference type="Pfam" id="PF08264">
    <property type="entry name" value="Anticodon_1"/>
    <property type="match status" value="1"/>
</dbReference>
<dbReference type="InterPro" id="IPR001412">
    <property type="entry name" value="aa-tRNA-synth_I_CS"/>
</dbReference>
<dbReference type="FunFam" id="1.10.730.10:FF:000011">
    <property type="entry name" value="Leucine--tRNA ligase chloroplastic/mitochondrial"/>
    <property type="match status" value="1"/>
</dbReference>
<keyword evidence="3 9" id="KW-0436">Ligase</keyword>
<dbReference type="PANTHER" id="PTHR43740:SF2">
    <property type="entry name" value="LEUCINE--TRNA LIGASE, MITOCHONDRIAL"/>
    <property type="match status" value="1"/>
</dbReference>
<feature type="domain" description="Leucyl-tRNA synthetase editing" evidence="13">
    <location>
        <begin position="220"/>
        <end position="417"/>
    </location>
</feature>
<dbReference type="Proteomes" id="UP000178930">
    <property type="component" value="Unassembled WGS sequence"/>
</dbReference>
<evidence type="ECO:0000256" key="5">
    <source>
        <dbReference type="ARBA" id="ARBA00022840"/>
    </source>
</evidence>
<dbReference type="AlphaFoldDB" id="A0A1G1XYI3"/>
<dbReference type="GO" id="GO:0005829">
    <property type="term" value="C:cytosol"/>
    <property type="evidence" value="ECO:0007669"/>
    <property type="project" value="TreeGrafter"/>
</dbReference>
<dbReference type="FunFam" id="3.40.50.620:FF:000003">
    <property type="entry name" value="Leucine--tRNA ligase"/>
    <property type="match status" value="1"/>
</dbReference>
<comment type="caution">
    <text evidence="9">Lacks conserved residue(s) required for the propagation of feature annotation.</text>
</comment>
<gene>
    <name evidence="9" type="primary">leuS</name>
    <name evidence="14" type="ORF">A2729_03320</name>
</gene>
<dbReference type="FunFam" id="3.10.20.590:FF:000001">
    <property type="entry name" value="Leucine--tRNA ligase"/>
    <property type="match status" value="1"/>
</dbReference>
<dbReference type="Gene3D" id="3.10.20.590">
    <property type="match status" value="1"/>
</dbReference>
<dbReference type="InterPro" id="IPR002300">
    <property type="entry name" value="aa-tRNA-synth_Ia"/>
</dbReference>
<dbReference type="GO" id="GO:0004823">
    <property type="term" value="F:leucine-tRNA ligase activity"/>
    <property type="evidence" value="ECO:0007669"/>
    <property type="project" value="UniProtKB-UniRule"/>
</dbReference>
<dbReference type="Pfam" id="PF13603">
    <property type="entry name" value="tRNA-synt_1_2"/>
    <property type="match status" value="1"/>
</dbReference>
<protein>
    <recommendedName>
        <fullName evidence="9">Leucine--tRNA ligase</fullName>
        <ecNumber evidence="9">6.1.1.4</ecNumber>
    </recommendedName>
    <alternativeName>
        <fullName evidence="9">Leucyl-tRNA synthetase</fullName>
        <shortName evidence="9">LeuRS</shortName>
    </alternativeName>
</protein>
<comment type="catalytic activity">
    <reaction evidence="8 9">
        <text>tRNA(Leu) + L-leucine + ATP = L-leucyl-tRNA(Leu) + AMP + diphosphate</text>
        <dbReference type="Rhea" id="RHEA:11688"/>
        <dbReference type="Rhea" id="RHEA-COMP:9613"/>
        <dbReference type="Rhea" id="RHEA-COMP:9622"/>
        <dbReference type="ChEBI" id="CHEBI:30616"/>
        <dbReference type="ChEBI" id="CHEBI:33019"/>
        <dbReference type="ChEBI" id="CHEBI:57427"/>
        <dbReference type="ChEBI" id="CHEBI:78442"/>
        <dbReference type="ChEBI" id="CHEBI:78494"/>
        <dbReference type="ChEBI" id="CHEBI:456215"/>
        <dbReference type="EC" id="6.1.1.4"/>
    </reaction>
</comment>
<evidence type="ECO:0000256" key="2">
    <source>
        <dbReference type="ARBA" id="ARBA00022490"/>
    </source>
</evidence>
<keyword evidence="5 9" id="KW-0067">ATP-binding</keyword>
<feature type="domain" description="Aminoacyl-tRNA synthetase class Ia" evidence="11">
    <location>
        <begin position="429"/>
        <end position="649"/>
    </location>
</feature>
<dbReference type="InterPro" id="IPR013155">
    <property type="entry name" value="M/V/L/I-tRNA-synth_anticd-bd"/>
</dbReference>
<evidence type="ECO:0000256" key="8">
    <source>
        <dbReference type="ARBA" id="ARBA00047469"/>
    </source>
</evidence>
<feature type="short sequence motif" description="'KMSKS' region" evidence="9">
    <location>
        <begin position="621"/>
        <end position="625"/>
    </location>
</feature>
<proteinExistence type="inferred from homology"/>
<dbReference type="Pfam" id="PF00133">
    <property type="entry name" value="tRNA-synt_1"/>
    <property type="match status" value="2"/>
</dbReference>
<evidence type="ECO:0000259" key="13">
    <source>
        <dbReference type="Pfam" id="PF13603"/>
    </source>
</evidence>
<dbReference type="NCBIfam" id="TIGR00396">
    <property type="entry name" value="leuS_bact"/>
    <property type="match status" value="1"/>
</dbReference>
<dbReference type="GO" id="GO:0006429">
    <property type="term" value="P:leucyl-tRNA aminoacylation"/>
    <property type="evidence" value="ECO:0007669"/>
    <property type="project" value="UniProtKB-UniRule"/>
</dbReference>
<name>A0A1G1XYI3_9BACT</name>
<dbReference type="GO" id="GO:0002161">
    <property type="term" value="F:aminoacyl-tRNA deacylase activity"/>
    <property type="evidence" value="ECO:0007669"/>
    <property type="project" value="InterPro"/>
</dbReference>
<organism evidence="14 15">
    <name type="scientific">Candidatus Buchananbacteria bacterium RIFCSPHIGHO2_01_FULL_39_14</name>
    <dbReference type="NCBI Taxonomy" id="1797532"/>
    <lineage>
        <taxon>Bacteria</taxon>
        <taxon>Candidatus Buchananiibacteriota</taxon>
    </lineage>
</organism>
<dbReference type="Gene3D" id="3.40.50.620">
    <property type="entry name" value="HUPs"/>
    <property type="match status" value="2"/>
</dbReference>
<dbReference type="InterPro" id="IPR009080">
    <property type="entry name" value="tRNAsynth_Ia_anticodon-bd"/>
</dbReference>
<dbReference type="EMBL" id="MHIB01000006">
    <property type="protein sequence ID" value="OGY45062.1"/>
    <property type="molecule type" value="Genomic_DNA"/>
</dbReference>
<evidence type="ECO:0000259" key="12">
    <source>
        <dbReference type="Pfam" id="PF08264"/>
    </source>
</evidence>
<comment type="subcellular location">
    <subcellularLocation>
        <location evidence="9">Cytoplasm</location>
    </subcellularLocation>
</comment>
<reference evidence="14 15" key="1">
    <citation type="journal article" date="2016" name="Nat. Commun.">
        <title>Thousands of microbial genomes shed light on interconnected biogeochemical processes in an aquifer system.</title>
        <authorList>
            <person name="Anantharaman K."/>
            <person name="Brown C.T."/>
            <person name="Hug L.A."/>
            <person name="Sharon I."/>
            <person name="Castelle C.J."/>
            <person name="Probst A.J."/>
            <person name="Thomas B.C."/>
            <person name="Singh A."/>
            <person name="Wilkins M.J."/>
            <person name="Karaoz U."/>
            <person name="Brodie E.L."/>
            <person name="Williams K.H."/>
            <person name="Hubbard S.S."/>
            <person name="Banfield J.F."/>
        </authorList>
    </citation>
    <scope>NUCLEOTIDE SEQUENCE [LARGE SCALE GENOMIC DNA]</scope>
</reference>
<dbReference type="STRING" id="1797532.A2729_03320"/>
<accession>A0A1G1XYI3</accession>
<dbReference type="HAMAP" id="MF_00049_B">
    <property type="entry name" value="Leu_tRNA_synth_B"/>
    <property type="match status" value="1"/>
</dbReference>
<dbReference type="PANTHER" id="PTHR43740">
    <property type="entry name" value="LEUCYL-TRNA SYNTHETASE"/>
    <property type="match status" value="1"/>
</dbReference>
<keyword evidence="6 9" id="KW-0648">Protein biosynthesis</keyword>
<evidence type="ECO:0000259" key="11">
    <source>
        <dbReference type="Pfam" id="PF00133"/>
    </source>
</evidence>
<feature type="binding site" evidence="9">
    <location>
        <position position="624"/>
    </location>
    <ligand>
        <name>ATP</name>
        <dbReference type="ChEBI" id="CHEBI:30616"/>
    </ligand>
</feature>
<evidence type="ECO:0000256" key="9">
    <source>
        <dbReference type="HAMAP-Rule" id="MF_00049"/>
    </source>
</evidence>
<dbReference type="GO" id="GO:0005524">
    <property type="term" value="F:ATP binding"/>
    <property type="evidence" value="ECO:0007669"/>
    <property type="project" value="UniProtKB-UniRule"/>
</dbReference>
<comment type="caution">
    <text evidence="14">The sequence shown here is derived from an EMBL/GenBank/DDBJ whole genome shotgun (WGS) entry which is preliminary data.</text>
</comment>
<dbReference type="EC" id="6.1.1.4" evidence="9"/>
<dbReference type="SUPFAM" id="SSF52374">
    <property type="entry name" value="Nucleotidylyl transferase"/>
    <property type="match status" value="1"/>
</dbReference>
<keyword evidence="7 9" id="KW-0030">Aminoacyl-tRNA synthetase</keyword>
<dbReference type="InterPro" id="IPR002302">
    <property type="entry name" value="Leu-tRNA-ligase"/>
</dbReference>
<dbReference type="Gene3D" id="1.10.730.10">
    <property type="entry name" value="Isoleucyl-tRNA Synthetase, Domain 1"/>
    <property type="match status" value="2"/>
</dbReference>
<evidence type="ECO:0000313" key="15">
    <source>
        <dbReference type="Proteomes" id="UP000178930"/>
    </source>
</evidence>
<evidence type="ECO:0000313" key="14">
    <source>
        <dbReference type="EMBL" id="OGY45062.1"/>
    </source>
</evidence>
<evidence type="ECO:0000256" key="10">
    <source>
        <dbReference type="RuleBase" id="RU363035"/>
    </source>
</evidence>
<keyword evidence="2 9" id="KW-0963">Cytoplasm</keyword>
<feature type="domain" description="Aminoacyl-tRNA synthetase class Ia" evidence="11">
    <location>
        <begin position="12"/>
        <end position="215"/>
    </location>
</feature>
<dbReference type="CDD" id="cd07958">
    <property type="entry name" value="Anticodon_Ia_Leu_BEm"/>
    <property type="match status" value="1"/>
</dbReference>
<dbReference type="PROSITE" id="PS00178">
    <property type="entry name" value="AA_TRNA_LIGASE_I"/>
    <property type="match status" value="1"/>
</dbReference>